<evidence type="ECO:0000313" key="1">
    <source>
        <dbReference type="EMBL" id="KAF3950857.1"/>
    </source>
</evidence>
<sequence>MSKSISFLIIFTFYFLKGKTSLFDKHPILLTSQERLDFVVSSLRLLKYERKSSDWKNKYDAQYRDEEDKKARRLKEPEYKVVNVNKSDPNSEVNYIATKVEKYEEYKKVYNYDHKKGSYPNTASSQITFSRNVIIHINDDGQYKTGEEVGKQLKIFFPDLWMRLFSLMISEGIDVWDQSNEKYGGDLLSQWRATLKLCILDNDDFATQPFLKICRSFLSFLDMKADKSVAISSLVTTIKKQIITVESKFLQDQFKYRKLEEMLKDDNVSGTSTKCIKFLMRKEEILKKHRNLLESVHSNEEFKSLLGNPKNIKDCGISVAESLTIWTDRWDKLSNEMNANKKQGARGGIVAATSVVAVTETTARAREAGVVAASSGDSMVAATGVGDSMVAASSGDSMVATTSSGDSTVSDGTNSQHVVVPTVEKAIQRVQSRKKKKNKGIKGKT</sequence>
<comment type="caution">
    <text evidence="1">The sequence shown here is derived from an EMBL/GenBank/DDBJ whole genome shotgun (WGS) entry which is preliminary data.</text>
</comment>
<organism evidence="1 2">
    <name type="scientific">Castanea mollissima</name>
    <name type="common">Chinese chestnut</name>
    <dbReference type="NCBI Taxonomy" id="60419"/>
    <lineage>
        <taxon>Eukaryota</taxon>
        <taxon>Viridiplantae</taxon>
        <taxon>Streptophyta</taxon>
        <taxon>Embryophyta</taxon>
        <taxon>Tracheophyta</taxon>
        <taxon>Spermatophyta</taxon>
        <taxon>Magnoliopsida</taxon>
        <taxon>eudicotyledons</taxon>
        <taxon>Gunneridae</taxon>
        <taxon>Pentapetalae</taxon>
        <taxon>rosids</taxon>
        <taxon>fabids</taxon>
        <taxon>Fagales</taxon>
        <taxon>Fagaceae</taxon>
        <taxon>Castanea</taxon>
    </lineage>
</organism>
<evidence type="ECO:0000313" key="2">
    <source>
        <dbReference type="Proteomes" id="UP000737018"/>
    </source>
</evidence>
<accession>A0A8J4QG02</accession>
<gene>
    <name evidence="1" type="ORF">CMV_023443</name>
</gene>
<keyword evidence="2" id="KW-1185">Reference proteome</keyword>
<proteinExistence type="predicted"/>
<dbReference type="Gene3D" id="1.10.3520.10">
    <property type="entry name" value="Glycolipid transfer protein"/>
    <property type="match status" value="1"/>
</dbReference>
<dbReference type="Proteomes" id="UP000737018">
    <property type="component" value="Unassembled WGS sequence"/>
</dbReference>
<reference evidence="1" key="1">
    <citation type="submission" date="2020-03" db="EMBL/GenBank/DDBJ databases">
        <title>Castanea mollissima Vanexum genome sequencing.</title>
        <authorList>
            <person name="Staton M."/>
        </authorList>
    </citation>
    <scope>NUCLEOTIDE SEQUENCE</scope>
    <source>
        <tissue evidence="1">Leaf</tissue>
    </source>
</reference>
<dbReference type="InterPro" id="IPR036497">
    <property type="entry name" value="GLTP_sf"/>
</dbReference>
<dbReference type="EMBL" id="JRKL02005241">
    <property type="protein sequence ID" value="KAF3950857.1"/>
    <property type="molecule type" value="Genomic_DNA"/>
</dbReference>
<name>A0A8J4QG02_9ROSI</name>
<protein>
    <submittedName>
        <fullName evidence="1">Uncharacterized protein</fullName>
    </submittedName>
</protein>
<dbReference type="AlphaFoldDB" id="A0A8J4QG02"/>